<dbReference type="EMBL" id="GL192592">
    <property type="protein sequence ID" value="EFB13482.1"/>
    <property type="molecule type" value="Genomic_DNA"/>
</dbReference>
<feature type="non-terminal residue" evidence="1">
    <location>
        <position position="25"/>
    </location>
</feature>
<reference evidence="1" key="1">
    <citation type="journal article" date="2010" name="Nature">
        <title>The sequence and de novo assembly of the giant panda genome.</title>
        <authorList>
            <person name="Li R."/>
            <person name="Fan W."/>
            <person name="Tian G."/>
            <person name="Zhu H."/>
            <person name="He L."/>
            <person name="Cai J."/>
            <person name="Huang Q."/>
            <person name="Cai Q."/>
            <person name="Li B."/>
            <person name="Bai Y."/>
            <person name="Zhang Z."/>
            <person name="Zhang Y."/>
            <person name="Wang W."/>
            <person name="Li J."/>
            <person name="Wei F."/>
            <person name="Li H."/>
            <person name="Jian M."/>
            <person name="Li J."/>
            <person name="Zhang Z."/>
            <person name="Nielsen R."/>
            <person name="Li D."/>
            <person name="Gu W."/>
            <person name="Yang Z."/>
            <person name="Xuan Z."/>
            <person name="Ryder O.A."/>
            <person name="Leung F.C."/>
            <person name="Zhou Y."/>
            <person name="Cao J."/>
            <person name="Sun X."/>
            <person name="Fu Y."/>
            <person name="Fang X."/>
            <person name="Guo X."/>
            <person name="Wang B."/>
            <person name="Hou R."/>
            <person name="Shen F."/>
            <person name="Mu B."/>
            <person name="Ni P."/>
            <person name="Lin R."/>
            <person name="Qian W."/>
            <person name="Wang G."/>
            <person name="Yu C."/>
            <person name="Nie W."/>
            <person name="Wang J."/>
            <person name="Wu Z."/>
            <person name="Liang H."/>
            <person name="Min J."/>
            <person name="Wu Q."/>
            <person name="Cheng S."/>
            <person name="Ruan J."/>
            <person name="Wang M."/>
            <person name="Shi Z."/>
            <person name="Wen M."/>
            <person name="Liu B."/>
            <person name="Ren X."/>
            <person name="Zheng H."/>
            <person name="Dong D."/>
            <person name="Cook K."/>
            <person name="Shan G."/>
            <person name="Zhang H."/>
            <person name="Kosiol C."/>
            <person name="Xie X."/>
            <person name="Lu Z."/>
            <person name="Zheng H."/>
            <person name="Li Y."/>
            <person name="Steiner C.C."/>
            <person name="Lam T.T."/>
            <person name="Lin S."/>
            <person name="Zhang Q."/>
            <person name="Li G."/>
            <person name="Tian J."/>
            <person name="Gong T."/>
            <person name="Liu H."/>
            <person name="Zhang D."/>
            <person name="Fang L."/>
            <person name="Ye C."/>
            <person name="Zhang J."/>
            <person name="Hu W."/>
            <person name="Xu A."/>
            <person name="Ren Y."/>
            <person name="Zhang G."/>
            <person name="Bruford M.W."/>
            <person name="Li Q."/>
            <person name="Ma L."/>
            <person name="Guo Y."/>
            <person name="An N."/>
            <person name="Hu Y."/>
            <person name="Zheng Y."/>
            <person name="Shi Y."/>
            <person name="Li Z."/>
            <person name="Liu Q."/>
            <person name="Chen Y."/>
            <person name="Zhao J."/>
            <person name="Qu N."/>
            <person name="Zhao S."/>
            <person name="Tian F."/>
            <person name="Wang X."/>
            <person name="Wang H."/>
            <person name="Xu L."/>
            <person name="Liu X."/>
            <person name="Vinar T."/>
            <person name="Wang Y."/>
            <person name="Lam T.W."/>
            <person name="Yiu S.M."/>
            <person name="Liu S."/>
            <person name="Zhang H."/>
            <person name="Li D."/>
            <person name="Huang Y."/>
            <person name="Wang X."/>
            <person name="Yang G."/>
            <person name="Jiang Z."/>
            <person name="Wang J."/>
            <person name="Qin N."/>
            <person name="Li L."/>
            <person name="Li J."/>
            <person name="Bolund L."/>
            <person name="Kristiansen K."/>
            <person name="Wong G.K."/>
            <person name="Olson M."/>
            <person name="Zhang X."/>
            <person name="Li S."/>
            <person name="Yang H."/>
            <person name="Wang J."/>
            <person name="Wang J."/>
        </authorList>
    </citation>
    <scope>NUCLEOTIDE SEQUENCE [LARGE SCALE GENOMIC DNA]</scope>
</reference>
<gene>
    <name evidence="1" type="ORF">PANDA_006827</name>
</gene>
<feature type="non-terminal residue" evidence="1">
    <location>
        <position position="1"/>
    </location>
</feature>
<sequence>SLPLPFQSLLESGDVNWMGNQGILF</sequence>
<organism evidence="1">
    <name type="scientific">Ailuropoda melanoleuca</name>
    <name type="common">Giant panda</name>
    <dbReference type="NCBI Taxonomy" id="9646"/>
    <lineage>
        <taxon>Eukaryota</taxon>
        <taxon>Metazoa</taxon>
        <taxon>Chordata</taxon>
        <taxon>Craniata</taxon>
        <taxon>Vertebrata</taxon>
        <taxon>Euteleostomi</taxon>
        <taxon>Mammalia</taxon>
        <taxon>Eutheria</taxon>
        <taxon>Laurasiatheria</taxon>
        <taxon>Carnivora</taxon>
        <taxon>Caniformia</taxon>
        <taxon>Ursidae</taxon>
        <taxon>Ailuropoda</taxon>
    </lineage>
</organism>
<evidence type="ECO:0000313" key="1">
    <source>
        <dbReference type="EMBL" id="EFB13482.1"/>
    </source>
</evidence>
<name>D2H953_AILME</name>
<accession>D2H953</accession>
<dbReference type="AlphaFoldDB" id="D2H953"/>
<proteinExistence type="predicted"/>
<dbReference type="InParanoid" id="D2H953"/>
<protein>
    <submittedName>
        <fullName evidence="1">Uncharacterized protein</fullName>
    </submittedName>
</protein>